<feature type="domain" description="GRAM" evidence="3">
    <location>
        <begin position="156"/>
        <end position="233"/>
    </location>
</feature>
<dbReference type="AlphaFoldDB" id="A0AAN7K6H0"/>
<feature type="compositionally biased region" description="Basic and acidic residues" evidence="2">
    <location>
        <begin position="1"/>
        <end position="26"/>
    </location>
</feature>
<dbReference type="Pfam" id="PF02893">
    <property type="entry name" value="GRAM"/>
    <property type="match status" value="1"/>
</dbReference>
<feature type="region of interest" description="Disordered" evidence="2">
    <location>
        <begin position="1"/>
        <end position="87"/>
    </location>
</feature>
<comment type="caution">
    <text evidence="4">The sequence shown here is derived from an EMBL/GenBank/DDBJ whole genome shotgun (WGS) entry which is preliminary data.</text>
</comment>
<dbReference type="InterPro" id="IPR037848">
    <property type="entry name" value="GEM-like"/>
</dbReference>
<feature type="compositionally biased region" description="Polar residues" evidence="2">
    <location>
        <begin position="42"/>
        <end position="51"/>
    </location>
</feature>
<sequence>MESEPKPEKEIHVEKESPVKDSDPNHDSSQPSQVPSADHDSGTSATGSDATDAQPVSRKVHWSPELVSECPAQPPNPYVVSDPAGNNAKISVKDSIDTVKNVLGRWRRKVAEKSKKAGDLAGNTWQHLKTSPSFTDAALGRIAQGTKILAEGGYEKVFRQTFETSPEEQLQNSYACYLSTSAGPVMGIIYLSTEKLAYCSDSPLSYKSDGQTEWSYYKIVIPLHQLKAVNPSSSTANPSEKYIQVISVDNHEFWFMGFLNYVGAVECLQEALRSQTV</sequence>
<reference evidence="4 5" key="1">
    <citation type="journal article" date="2023" name="Hortic Res">
        <title>Pangenome of water caltrop reveals structural variations and asymmetric subgenome divergence after allopolyploidization.</title>
        <authorList>
            <person name="Zhang X."/>
            <person name="Chen Y."/>
            <person name="Wang L."/>
            <person name="Yuan Y."/>
            <person name="Fang M."/>
            <person name="Shi L."/>
            <person name="Lu R."/>
            <person name="Comes H.P."/>
            <person name="Ma Y."/>
            <person name="Chen Y."/>
            <person name="Huang G."/>
            <person name="Zhou Y."/>
            <person name="Zheng Z."/>
            <person name="Qiu Y."/>
        </authorList>
    </citation>
    <scope>NUCLEOTIDE SEQUENCE [LARGE SCALE GENOMIC DNA]</scope>
    <source>
        <tissue evidence="4">Roots</tissue>
    </source>
</reference>
<evidence type="ECO:0000313" key="4">
    <source>
        <dbReference type="EMBL" id="KAK4760901.1"/>
    </source>
</evidence>
<dbReference type="InterPro" id="IPR004182">
    <property type="entry name" value="GRAM"/>
</dbReference>
<evidence type="ECO:0000256" key="1">
    <source>
        <dbReference type="ARBA" id="ARBA00009414"/>
    </source>
</evidence>
<gene>
    <name evidence="4" type="ORF">SAY87_005794</name>
</gene>
<keyword evidence="5" id="KW-1185">Reference proteome</keyword>
<protein>
    <recommendedName>
        <fullName evidence="3">GRAM domain-containing protein</fullName>
    </recommendedName>
</protein>
<organism evidence="4 5">
    <name type="scientific">Trapa incisa</name>
    <dbReference type="NCBI Taxonomy" id="236973"/>
    <lineage>
        <taxon>Eukaryota</taxon>
        <taxon>Viridiplantae</taxon>
        <taxon>Streptophyta</taxon>
        <taxon>Embryophyta</taxon>
        <taxon>Tracheophyta</taxon>
        <taxon>Spermatophyta</taxon>
        <taxon>Magnoliopsida</taxon>
        <taxon>eudicotyledons</taxon>
        <taxon>Gunneridae</taxon>
        <taxon>Pentapetalae</taxon>
        <taxon>rosids</taxon>
        <taxon>malvids</taxon>
        <taxon>Myrtales</taxon>
        <taxon>Lythraceae</taxon>
        <taxon>Trapa</taxon>
    </lineage>
</organism>
<accession>A0AAN7K6H0</accession>
<dbReference type="Gene3D" id="2.30.29.30">
    <property type="entry name" value="Pleckstrin-homology domain (PH domain)/Phosphotyrosine-binding domain (PTB)"/>
    <property type="match status" value="1"/>
</dbReference>
<proteinExistence type="inferred from homology"/>
<dbReference type="CDD" id="cd13222">
    <property type="entry name" value="PH-GRAM_GEM"/>
    <property type="match status" value="1"/>
</dbReference>
<dbReference type="SMART" id="SM00568">
    <property type="entry name" value="GRAM"/>
    <property type="match status" value="1"/>
</dbReference>
<evidence type="ECO:0000259" key="3">
    <source>
        <dbReference type="SMART" id="SM00568"/>
    </source>
</evidence>
<comment type="similarity">
    <text evidence="1">Belongs to the GEM family.</text>
</comment>
<name>A0AAN7K6H0_9MYRT</name>
<dbReference type="Proteomes" id="UP001345219">
    <property type="component" value="Chromosome 5"/>
</dbReference>
<dbReference type="EMBL" id="JAXIOK010000010">
    <property type="protein sequence ID" value="KAK4760901.1"/>
    <property type="molecule type" value="Genomic_DNA"/>
</dbReference>
<dbReference type="InterPro" id="IPR011993">
    <property type="entry name" value="PH-like_dom_sf"/>
</dbReference>
<dbReference type="PANTHER" id="PTHR31969">
    <property type="entry name" value="GEM-LIKE PROTEIN 2"/>
    <property type="match status" value="1"/>
</dbReference>
<evidence type="ECO:0000256" key="2">
    <source>
        <dbReference type="SAM" id="MobiDB-lite"/>
    </source>
</evidence>
<evidence type="ECO:0000313" key="5">
    <source>
        <dbReference type="Proteomes" id="UP001345219"/>
    </source>
</evidence>